<feature type="compositionally biased region" description="Acidic residues" evidence="1">
    <location>
        <begin position="255"/>
        <end position="265"/>
    </location>
</feature>
<reference evidence="2 3" key="1">
    <citation type="submission" date="2018-09" db="EMBL/GenBank/DDBJ databases">
        <title>Genomic investigation of the strawberry pathogen Phytophthora fragariae indicates pathogenicity is determined by transcriptional variation in three key races.</title>
        <authorList>
            <person name="Adams T.M."/>
            <person name="Armitage A.D."/>
            <person name="Sobczyk M.K."/>
            <person name="Bates H.J."/>
            <person name="Dunwell J.M."/>
            <person name="Nellist C.F."/>
            <person name="Harrison R.J."/>
        </authorList>
    </citation>
    <scope>NUCLEOTIDE SEQUENCE [LARGE SCALE GENOMIC DNA]</scope>
    <source>
        <strain evidence="2 3">BC-23</strain>
    </source>
</reference>
<evidence type="ECO:0000256" key="1">
    <source>
        <dbReference type="SAM" id="MobiDB-lite"/>
    </source>
</evidence>
<feature type="compositionally biased region" description="Basic and acidic residues" evidence="1">
    <location>
        <begin position="19"/>
        <end position="41"/>
    </location>
</feature>
<feature type="compositionally biased region" description="Basic and acidic residues" evidence="1">
    <location>
        <begin position="152"/>
        <end position="168"/>
    </location>
</feature>
<feature type="compositionally biased region" description="Basic and acidic residues" evidence="1">
    <location>
        <begin position="62"/>
        <end position="73"/>
    </location>
</feature>
<feature type="compositionally biased region" description="Low complexity" evidence="1">
    <location>
        <begin position="266"/>
        <end position="278"/>
    </location>
</feature>
<feature type="region of interest" description="Disordered" evidence="1">
    <location>
        <begin position="131"/>
        <end position="345"/>
    </location>
</feature>
<dbReference type="EMBL" id="QXGC01004843">
    <property type="protein sequence ID" value="KAE9167517.1"/>
    <property type="molecule type" value="Genomic_DNA"/>
</dbReference>
<name>A0A6G0MGX2_9STRA</name>
<accession>A0A6G0MGX2</accession>
<feature type="compositionally biased region" description="Polar residues" evidence="1">
    <location>
        <begin position="319"/>
        <end position="331"/>
    </location>
</feature>
<feature type="compositionally biased region" description="Polar residues" evidence="1">
    <location>
        <begin position="291"/>
        <end position="308"/>
    </location>
</feature>
<comment type="caution">
    <text evidence="2">The sequence shown here is derived from an EMBL/GenBank/DDBJ whole genome shotgun (WGS) entry which is preliminary data.</text>
</comment>
<evidence type="ECO:0000313" key="3">
    <source>
        <dbReference type="Proteomes" id="UP000476176"/>
    </source>
</evidence>
<dbReference type="Proteomes" id="UP000476176">
    <property type="component" value="Unassembled WGS sequence"/>
</dbReference>
<feature type="region of interest" description="Disordered" evidence="1">
    <location>
        <begin position="1"/>
        <end position="41"/>
    </location>
</feature>
<feature type="compositionally biased region" description="Basic and acidic residues" evidence="1">
    <location>
        <begin position="187"/>
        <end position="214"/>
    </location>
</feature>
<sequence length="468" mass="50041">MCDQTAGFGGCEAAPRVISQKDKNKKELEMAARRETRSEHDAFLSRLAGRSLEERQRLSADHRAYLDGTRDVDADFGPAEQAPRTETPTVAVTPAVAATPATPRARAAPPLPPRGKDACYLANAKKLRASRLAEEAAKKKGAPGKKNMSKRQAAEIQREEKRLKEARAVARATTAAAARASKKKAERARVAAEEQRGSEDRRAALSQLQEKDGDGAVITSRGGTSTAAGKRKVTSRSAPKGKKKLKKTSPHVVDPENDADADDESASVASSASAPLAPRGNEVAADDSSIDVVSTPYSSRQAARSLSMDSCAVEVADTSVANDVAPSSQPTDGEPLNSDVEGDVDSEDWNTKMEVVAGTGTGTVDEGDVGQPRLELQVEGAEEEDLSEGSDGGLDGEVLLARQKRHAKRQLERERLAAAKAKLSRDWSTTTANWDTLTTEEMEALALDHEALKKLRADGWNFGTFDIY</sequence>
<evidence type="ECO:0000313" key="2">
    <source>
        <dbReference type="EMBL" id="KAE9167517.1"/>
    </source>
</evidence>
<protein>
    <submittedName>
        <fullName evidence="2">Uncharacterized protein</fullName>
    </submittedName>
</protein>
<proteinExistence type="predicted"/>
<feature type="region of interest" description="Disordered" evidence="1">
    <location>
        <begin position="62"/>
        <end position="87"/>
    </location>
</feature>
<organism evidence="2 3">
    <name type="scientific">Phytophthora fragariae</name>
    <dbReference type="NCBI Taxonomy" id="53985"/>
    <lineage>
        <taxon>Eukaryota</taxon>
        <taxon>Sar</taxon>
        <taxon>Stramenopiles</taxon>
        <taxon>Oomycota</taxon>
        <taxon>Peronosporomycetes</taxon>
        <taxon>Peronosporales</taxon>
        <taxon>Peronosporaceae</taxon>
        <taxon>Phytophthora</taxon>
    </lineage>
</organism>
<feature type="compositionally biased region" description="Basic residues" evidence="1">
    <location>
        <begin position="139"/>
        <end position="149"/>
    </location>
</feature>
<dbReference type="AlphaFoldDB" id="A0A6G0MGX2"/>
<feature type="compositionally biased region" description="Low complexity" evidence="1">
    <location>
        <begin position="169"/>
        <end position="179"/>
    </location>
</feature>
<feature type="compositionally biased region" description="Basic residues" evidence="1">
    <location>
        <begin position="229"/>
        <end position="249"/>
    </location>
</feature>
<gene>
    <name evidence="2" type="ORF">PF004_g28798</name>
</gene>